<comment type="catalytic activity">
    <reaction evidence="1">
        <text>peroxynitrite = nitrate</text>
        <dbReference type="Rhea" id="RHEA:63116"/>
        <dbReference type="ChEBI" id="CHEBI:17632"/>
        <dbReference type="ChEBI" id="CHEBI:25941"/>
    </reaction>
    <physiologicalReaction direction="left-to-right" evidence="1">
        <dbReference type="Rhea" id="RHEA:63117"/>
    </physiologicalReaction>
</comment>
<dbReference type="dictyBase" id="DDB_G0272614"/>
<dbReference type="Proteomes" id="UP000002195">
    <property type="component" value="Unassembled WGS sequence"/>
</dbReference>
<evidence type="ECO:0000313" key="3">
    <source>
        <dbReference type="EMBL" id="EAL70446.1"/>
    </source>
</evidence>
<dbReference type="KEGG" id="ddi:DDB_G0272614"/>
<dbReference type="CDD" id="cd07828">
    <property type="entry name" value="lipocalin_heme-bd-THAP4-like"/>
    <property type="match status" value="1"/>
</dbReference>
<dbReference type="PaxDb" id="44689-DDB0238174"/>
<reference evidence="3 5" key="1">
    <citation type="journal article" date="2002" name="Nature">
        <title>Sequence and analysis of chromosome 2 of Dictyostelium discoideum.</title>
        <authorList>
            <consortium name="Dictyostelium Genome Sequencing Consortium"/>
            <person name="Glockner G."/>
            <person name="Eichinger L."/>
            <person name="Szafranski K."/>
            <person name="Pachebat J.A."/>
            <person name="Bankier A.T."/>
            <person name="Dear P.H."/>
            <person name="Lehmann R."/>
            <person name="Baumgart C."/>
            <person name="Parra G."/>
            <person name="Abril J.F."/>
            <person name="Guigo R."/>
            <person name="Kumpf K."/>
            <person name="Tunggal B."/>
            <person name="Cox E."/>
            <person name="Quail M.A."/>
            <person name="Platzer M."/>
            <person name="Rosenthal A."/>
            <person name="Noegel A.A."/>
        </authorList>
    </citation>
    <scope>NUCLEOTIDE SEQUENCE [LARGE SCALE GENOMIC DNA]</scope>
    <source>
        <strain evidence="3 5">AX4</strain>
    </source>
</reference>
<dbReference type="GeneID" id="8619257"/>
<organism evidence="3 5">
    <name type="scientific">Dictyostelium discoideum</name>
    <name type="common">Social amoeba</name>
    <dbReference type="NCBI Taxonomy" id="44689"/>
    <lineage>
        <taxon>Eukaryota</taxon>
        <taxon>Amoebozoa</taxon>
        <taxon>Evosea</taxon>
        <taxon>Eumycetozoa</taxon>
        <taxon>Dictyostelia</taxon>
        <taxon>Dictyosteliales</taxon>
        <taxon>Dictyosteliaceae</taxon>
        <taxon>Dictyostelium</taxon>
    </lineage>
</organism>
<keyword evidence="5" id="KW-1185">Reference proteome</keyword>
<evidence type="ECO:0000313" key="4">
    <source>
        <dbReference type="EMBL" id="EAL70944.1"/>
    </source>
</evidence>
<dbReference type="eggNOG" id="KOG3371">
    <property type="taxonomic scope" value="Eukaryota"/>
</dbReference>
<evidence type="ECO:0000256" key="1">
    <source>
        <dbReference type="ARBA" id="ARBA00036993"/>
    </source>
</evidence>
<dbReference type="AlphaFoldDB" id="Q556I7"/>
<gene>
    <name evidence="4" type="ORF">DDB_G0272614</name>
    <name evidence="3" type="ORF">DDB_G0274025</name>
</gene>
<dbReference type="EMBL" id="AAFI02000009">
    <property type="protein sequence ID" value="EAL70944.1"/>
    <property type="molecule type" value="Genomic_DNA"/>
</dbReference>
<reference evidence="3 5" key="2">
    <citation type="journal article" date="2005" name="Nature">
        <title>The genome of the social amoeba Dictyostelium discoideum.</title>
        <authorList>
            <consortium name="The Dictyostelium discoideum Sequencing Consortium"/>
            <person name="Eichinger L."/>
            <person name="Pachebat J.A."/>
            <person name="Glockner G."/>
            <person name="Rajandream M.A."/>
            <person name="Sucgang R."/>
            <person name="Berriman M."/>
            <person name="Song J."/>
            <person name="Olsen R."/>
            <person name="Szafranski K."/>
            <person name="Xu Q."/>
            <person name="Tunggal B."/>
            <person name="Kummerfeld S."/>
            <person name="Madera M."/>
            <person name="Konfortov B.A."/>
            <person name="Rivero F."/>
            <person name="Bankier A.T."/>
            <person name="Lehmann R."/>
            <person name="Hamlin N."/>
            <person name="Davies R."/>
            <person name="Gaudet P."/>
            <person name="Fey P."/>
            <person name="Pilcher K."/>
            <person name="Chen G."/>
            <person name="Saunders D."/>
            <person name="Sodergren E."/>
            <person name="Davis P."/>
            <person name="Kerhornou A."/>
            <person name="Nie X."/>
            <person name="Hall N."/>
            <person name="Anjard C."/>
            <person name="Hemphill L."/>
            <person name="Bason N."/>
            <person name="Farbrother P."/>
            <person name="Desany B."/>
            <person name="Just E."/>
            <person name="Morio T."/>
            <person name="Rost R."/>
            <person name="Churcher C."/>
            <person name="Cooper J."/>
            <person name="Haydock S."/>
            <person name="van Driessche N."/>
            <person name="Cronin A."/>
            <person name="Goodhead I."/>
            <person name="Muzny D."/>
            <person name="Mourier T."/>
            <person name="Pain A."/>
            <person name="Lu M."/>
            <person name="Harper D."/>
            <person name="Lindsay R."/>
            <person name="Hauser H."/>
            <person name="James K."/>
            <person name="Quiles M."/>
            <person name="Madan Babu M."/>
            <person name="Saito T."/>
            <person name="Buchrieser C."/>
            <person name="Wardroper A."/>
            <person name="Felder M."/>
            <person name="Thangavelu M."/>
            <person name="Johnson D."/>
            <person name="Knights A."/>
            <person name="Loulseged H."/>
            <person name="Mungall K."/>
            <person name="Oliver K."/>
            <person name="Price C."/>
            <person name="Quail M.A."/>
            <person name="Urushihara H."/>
            <person name="Hernandez J."/>
            <person name="Rabbinowitsch E."/>
            <person name="Steffen D."/>
            <person name="Sanders M."/>
            <person name="Ma J."/>
            <person name="Kohara Y."/>
            <person name="Sharp S."/>
            <person name="Simmonds M."/>
            <person name="Spiegler S."/>
            <person name="Tivey A."/>
            <person name="Sugano S."/>
            <person name="White B."/>
            <person name="Walker D."/>
            <person name="Woodward J."/>
            <person name="Winckler T."/>
            <person name="Tanaka Y."/>
            <person name="Shaulsky G."/>
            <person name="Schleicher M."/>
            <person name="Weinstock G."/>
            <person name="Rosenthal A."/>
            <person name="Cox E.C."/>
            <person name="Chisholm R.L."/>
            <person name="Gibbs R."/>
            <person name="Loomis W.F."/>
            <person name="Platzer M."/>
            <person name="Kay R.R."/>
            <person name="Williams J."/>
            <person name="Dear P.H."/>
            <person name="Noegel A.A."/>
            <person name="Barrell B."/>
            <person name="Kuspa A."/>
        </authorList>
    </citation>
    <scope>NUCLEOTIDE SEQUENCE [LARGE SCALE GENOMIC DNA]</scope>
    <source>
        <strain evidence="3 5">AX4</strain>
    </source>
</reference>
<dbReference type="InterPro" id="IPR045165">
    <property type="entry name" value="Nitrobindin"/>
</dbReference>
<dbReference type="Pfam" id="PF08768">
    <property type="entry name" value="THAP4_heme-bd"/>
    <property type="match status" value="1"/>
</dbReference>
<proteinExistence type="predicted"/>
<dbReference type="SMR" id="Q556I7"/>
<dbReference type="RefSeq" id="XP_644371.1">
    <property type="nucleotide sequence ID" value="XM_639279.1"/>
</dbReference>
<dbReference type="PANTHER" id="PTHR15854">
    <property type="entry name" value="THAP4 PROTEIN"/>
    <property type="match status" value="1"/>
</dbReference>
<dbReference type="InterPro" id="IPR012674">
    <property type="entry name" value="Calycin"/>
</dbReference>
<feature type="domain" description="THAP4-like heme-binding" evidence="2">
    <location>
        <begin position="4"/>
        <end position="157"/>
    </location>
</feature>
<dbReference type="GeneID" id="8618719"/>
<dbReference type="EMBL" id="AAFI02000011">
    <property type="protein sequence ID" value="EAL70446.1"/>
    <property type="molecule type" value="Genomic_DNA"/>
</dbReference>
<comment type="caution">
    <text evidence="3">The sequence shown here is derived from an EMBL/GenBank/DDBJ whole genome shotgun (WGS) entry which is preliminary data.</text>
</comment>
<accession>Q86K12</accession>
<evidence type="ECO:0000313" key="5">
    <source>
        <dbReference type="Proteomes" id="UP000002195"/>
    </source>
</evidence>
<dbReference type="RefSeq" id="XP_645042.1">
    <property type="nucleotide sequence ID" value="XM_639950.1"/>
</dbReference>
<accession>Q556I7</accession>
<dbReference type="HOGENOM" id="CLU_085483_1_1_1"/>
<dbReference type="PANTHER" id="PTHR15854:SF4">
    <property type="entry name" value="PEROXYNITRITE ISOMERASE THAP4"/>
    <property type="match status" value="1"/>
</dbReference>
<dbReference type="InterPro" id="IPR014878">
    <property type="entry name" value="THAP4-like_heme-bd"/>
</dbReference>
<dbReference type="dictyBase" id="DDB_G0274025"/>
<name>Q556I7_DICDI</name>
<evidence type="ECO:0000259" key="2">
    <source>
        <dbReference type="Pfam" id="PF08768"/>
    </source>
</evidence>
<dbReference type="Gene3D" id="2.40.128.20">
    <property type="match status" value="1"/>
</dbReference>
<sequence length="159" mass="17921">MSNISKVSYLLGKFKGSGKGEYPTITPFTYTEEIEFSNNGKPFIFYQQKTWNVNGQPLHSESGYMRFPPNGKVELVISEPTGINEIYDGEITGENNEILTFKLTNIQRTPTAKPPHTTNVIRKFTFDQSANTLSYTMDMATTTTTDLTHHLSATLQKQL</sequence>
<dbReference type="VEuPathDB" id="AmoebaDB:DDB_G0272614"/>
<dbReference type="OMA" id="YPYEESH"/>
<protein>
    <submittedName>
        <fullName evidence="3">DUF1794 family protein</fullName>
    </submittedName>
</protein>
<dbReference type="SUPFAM" id="SSF50814">
    <property type="entry name" value="Lipocalins"/>
    <property type="match status" value="1"/>
</dbReference>
<dbReference type="KEGG" id="ddi:DDB_G0274025"/>
<reference evidence="3" key="3">
    <citation type="submission" date="2009-08" db="EMBL/GenBank/DDBJ databases">
        <authorList>
            <consortium name="The Dictyostelium discoideum Sequencing Consortium"/>
            <person name="Eichinger L."/>
            <person name="Pachebat J.A."/>
            <person name="Gloeckner G."/>
            <person name="Rajandream M.-A."/>
            <person name="Sucgang R."/>
            <person name="Song J."/>
            <person name="Cox E.C."/>
            <person name="Tunggal B."/>
            <person name="Szafranski K."/>
            <person name="Konfortov B.A."/>
            <person name="Farbrother P."/>
            <person name="Bankier A.T."/>
            <person name="Lehmann R."/>
            <person name="Hamlin N."/>
            <person name="Xu Q."/>
            <person name="Davies R."/>
            <person name="Gaudet P."/>
            <person name="Fey P."/>
            <person name="Pilcher K."/>
            <person name="Chen G."/>
            <person name="Saunders D."/>
            <person name="Sodergren E."/>
            <person name="Davis P."/>
            <person name="Nie X."/>
            <person name="Kerhornou A."/>
            <person name="Hemphill L."/>
            <person name="Bason N."/>
            <person name="Berriman M."/>
            <person name="Desany B."/>
            <person name="Churcher C."/>
            <person name="Cooper J."/>
            <person name="van Driessche N."/>
            <person name="Cronin A."/>
            <person name="Goodhead I."/>
            <person name="Muzny D."/>
            <person name="Hall N."/>
            <person name="Harper D."/>
            <person name="Lindsay R."/>
            <person name="Hauser H."/>
            <person name="James K."/>
            <person name="Quiles M."/>
            <person name="Buchrieser C."/>
            <person name="Wardroper A."/>
            <person name="Thangavelu M."/>
            <person name="Johnson D."/>
            <person name="Knights A."/>
            <person name="Loulseged H."/>
            <person name="Mungall K."/>
            <person name="Price C."/>
            <person name="Ma J."/>
            <person name="Quail M."/>
            <person name="Hernandez J."/>
            <person name="Rabbinowitsch E."/>
            <person name="Steffen D."/>
            <person name="Sanders M."/>
            <person name="Weinstock G."/>
            <person name="Sharp S."/>
            <person name="Just E."/>
            <person name="Shaulsky G."/>
            <person name="Simmonds M."/>
            <person name="Tivey A."/>
            <person name="White B."/>
            <person name="Walker D."/>
            <person name="Woodward J."/>
            <person name="Winckler T."/>
            <person name="Schleicher M."/>
            <person name="Rosenthal A."/>
            <person name="Rivero F."/>
            <person name="Chisholm R.L."/>
            <person name="Gibbs R."/>
            <person name="Loomis W.F."/>
            <person name="Platzer M."/>
            <person name="Kay R.R."/>
            <person name="Williams J."/>
            <person name="Dear P.H."/>
            <person name="Noegel A.A."/>
            <person name="Barrell B."/>
            <person name="Kuspa A."/>
        </authorList>
    </citation>
    <scope>NUCLEOTIDE SEQUENCE</scope>
    <source>
        <strain evidence="3">AX4</strain>
    </source>
</reference>